<evidence type="ECO:0000259" key="2">
    <source>
        <dbReference type="Pfam" id="PF04717"/>
    </source>
</evidence>
<gene>
    <name evidence="3" type="ORF">PC115_g21794</name>
</gene>
<dbReference type="EMBL" id="RCMI01001619">
    <property type="protein sequence ID" value="KAG2882952.1"/>
    <property type="molecule type" value="Genomic_DNA"/>
</dbReference>
<dbReference type="SUPFAM" id="SSF69255">
    <property type="entry name" value="gp5 N-terminal domain-like"/>
    <property type="match status" value="1"/>
</dbReference>
<dbReference type="AlphaFoldDB" id="A0A8T1AJX5"/>
<dbReference type="InterPro" id="IPR037026">
    <property type="entry name" value="Vgr_OB-fold_dom_sf"/>
</dbReference>
<dbReference type="CDD" id="cd20745">
    <property type="entry name" value="FIX_RhsA_AHH_HNH-like"/>
    <property type="match status" value="1"/>
</dbReference>
<protein>
    <recommendedName>
        <fullName evidence="2">Gp5/Type VI secretion system Vgr protein OB-fold domain-containing protein</fullName>
    </recommendedName>
</protein>
<feature type="domain" description="Gp5/Type VI secretion system Vgr protein OB-fold" evidence="2">
    <location>
        <begin position="94"/>
        <end position="155"/>
    </location>
</feature>
<feature type="region of interest" description="Disordered" evidence="1">
    <location>
        <begin position="507"/>
        <end position="617"/>
    </location>
</feature>
<sequence length="617" mass="65509">MRALKEAWSVGAVSVTEKDFTSYVLDTYRWLALGDTVLFHEEELKVAACDSRTVGGMLWHTVTLSPESGIRQNEIRNDDIAGAALEGKIIGVTKDTVKVHLDVDADQSESEASWMPYSAVYAGDGGGFYSMPEAGSAVQVYFSSGQESDAFAMGSVRRGSQPSPKTADPATKSWGTNYGKEMKMTDSEMSLIATEGSLFITLDGGGVTIQSNSGIVASGGQEITLASEKKIGIEAQETIFLQCGDSSMILDGMTDLKGSEVLLDGLIKMPVTVEDLEPVPEAPFVSEVQVEEEPEPEEEKKGFWGKVLDVTQTVLDVAGMIPVIGEVADLANAGIYAARGDYTNAALSAAAAIPFVGWAATGAKFAVKGSKLLSKAGKVIDNVMGVANKVMDKAGQVAKAMGDLAKKAGDTISGALGKVMTKAKGLASNFSPADLANKLKGKLNDLLMKSPKMANGLKTAGGMAAGFMQNLLISEAMNYGLEQLSQYVDSDTITKAMILLSMLNSKSKKNQNQGITSNNKSSRDSGSSKPSGDKDKSKKDKDTGNKDKEKDKSKDKDQTKDKTKEKTKSESNKPKPKDQETDKSKGNTGDNPKDSSSSESNSKKDKDDTEGTVNMKV</sequence>
<dbReference type="Proteomes" id="UP000774804">
    <property type="component" value="Unassembled WGS sequence"/>
</dbReference>
<feature type="compositionally biased region" description="Basic and acidic residues" evidence="1">
    <location>
        <begin position="531"/>
        <end position="585"/>
    </location>
</feature>
<reference evidence="3" key="1">
    <citation type="submission" date="2018-10" db="EMBL/GenBank/DDBJ databases">
        <title>Effector identification in a new, highly contiguous assembly of the strawberry crown rot pathogen Phytophthora cactorum.</title>
        <authorList>
            <person name="Armitage A.D."/>
            <person name="Nellist C.F."/>
            <person name="Bates H."/>
            <person name="Vickerstaff R.J."/>
            <person name="Harrison R.J."/>
        </authorList>
    </citation>
    <scope>NUCLEOTIDE SEQUENCE</scope>
    <source>
        <strain evidence="3">4032</strain>
    </source>
</reference>
<accession>A0A8T1AJX5</accession>
<proteinExistence type="predicted"/>
<feature type="compositionally biased region" description="Polar residues" evidence="1">
    <location>
        <begin position="507"/>
        <end position="516"/>
    </location>
</feature>
<organism evidence="3 4">
    <name type="scientific">Phytophthora cactorum</name>
    <dbReference type="NCBI Taxonomy" id="29920"/>
    <lineage>
        <taxon>Eukaryota</taxon>
        <taxon>Sar</taxon>
        <taxon>Stramenopiles</taxon>
        <taxon>Oomycota</taxon>
        <taxon>Peronosporomycetes</taxon>
        <taxon>Peronosporales</taxon>
        <taxon>Peronosporaceae</taxon>
        <taxon>Phytophthora</taxon>
    </lineage>
</organism>
<evidence type="ECO:0000256" key="1">
    <source>
        <dbReference type="SAM" id="MobiDB-lite"/>
    </source>
</evidence>
<feature type="compositionally biased region" description="Low complexity" evidence="1">
    <location>
        <begin position="517"/>
        <end position="530"/>
    </location>
</feature>
<feature type="region of interest" description="Disordered" evidence="1">
    <location>
        <begin position="155"/>
        <end position="178"/>
    </location>
</feature>
<dbReference type="Gene3D" id="2.40.50.230">
    <property type="entry name" value="Gp5 N-terminal domain"/>
    <property type="match status" value="1"/>
</dbReference>
<dbReference type="Pfam" id="PF04717">
    <property type="entry name" value="Phage_base_V"/>
    <property type="match status" value="1"/>
</dbReference>
<dbReference type="InterPro" id="IPR006531">
    <property type="entry name" value="Gp5/Vgr_OB"/>
</dbReference>
<name>A0A8T1AJX5_9STRA</name>
<evidence type="ECO:0000313" key="4">
    <source>
        <dbReference type="Proteomes" id="UP000774804"/>
    </source>
</evidence>
<comment type="caution">
    <text evidence="3">The sequence shown here is derived from an EMBL/GenBank/DDBJ whole genome shotgun (WGS) entry which is preliminary data.</text>
</comment>
<evidence type="ECO:0000313" key="3">
    <source>
        <dbReference type="EMBL" id="KAG2882952.1"/>
    </source>
</evidence>